<comment type="subcellular location">
    <subcellularLocation>
        <location evidence="1">Cell membrane</location>
        <topology evidence="1">Multi-pass membrane protein</topology>
    </subcellularLocation>
</comment>
<keyword evidence="10" id="KW-1185">Reference proteome</keyword>
<evidence type="ECO:0000256" key="2">
    <source>
        <dbReference type="ARBA" id="ARBA00022448"/>
    </source>
</evidence>
<evidence type="ECO:0000256" key="4">
    <source>
        <dbReference type="ARBA" id="ARBA00022692"/>
    </source>
</evidence>
<feature type="transmembrane region" description="Helical" evidence="7">
    <location>
        <begin position="137"/>
        <end position="158"/>
    </location>
</feature>
<feature type="transmembrane region" description="Helical" evidence="7">
    <location>
        <begin position="17"/>
        <end position="38"/>
    </location>
</feature>
<keyword evidence="3" id="KW-1003">Cell membrane</keyword>
<evidence type="ECO:0000256" key="7">
    <source>
        <dbReference type="SAM" id="Phobius"/>
    </source>
</evidence>
<dbReference type="EMBL" id="JAAKGU010000001">
    <property type="protein sequence ID" value="NGM80813.1"/>
    <property type="molecule type" value="Genomic_DNA"/>
</dbReference>
<dbReference type="InterPro" id="IPR036259">
    <property type="entry name" value="MFS_trans_sf"/>
</dbReference>
<evidence type="ECO:0000256" key="6">
    <source>
        <dbReference type="ARBA" id="ARBA00023136"/>
    </source>
</evidence>
<keyword evidence="6 7" id="KW-0472">Membrane</keyword>
<feature type="transmembrane region" description="Helical" evidence="7">
    <location>
        <begin position="246"/>
        <end position="265"/>
    </location>
</feature>
<dbReference type="GO" id="GO:0022857">
    <property type="term" value="F:transmembrane transporter activity"/>
    <property type="evidence" value="ECO:0007669"/>
    <property type="project" value="InterPro"/>
</dbReference>
<dbReference type="Pfam" id="PF07690">
    <property type="entry name" value="MFS_1"/>
    <property type="match status" value="2"/>
</dbReference>
<feature type="transmembrane region" description="Helical" evidence="7">
    <location>
        <begin position="305"/>
        <end position="327"/>
    </location>
</feature>
<feature type="transmembrane region" description="Helical" evidence="7">
    <location>
        <begin position="214"/>
        <end position="234"/>
    </location>
</feature>
<dbReference type="PROSITE" id="PS50850">
    <property type="entry name" value="MFS"/>
    <property type="match status" value="1"/>
</dbReference>
<reference evidence="9 10" key="1">
    <citation type="submission" date="2020-02" db="EMBL/GenBank/DDBJ databases">
        <authorList>
            <person name="Gao J."/>
            <person name="Sun J."/>
        </authorList>
    </citation>
    <scope>NUCLEOTIDE SEQUENCE [LARGE SCALE GENOMIC DNA]</scope>
    <source>
        <strain evidence="9 10">7124</strain>
    </source>
</reference>
<evidence type="ECO:0000256" key="5">
    <source>
        <dbReference type="ARBA" id="ARBA00022989"/>
    </source>
</evidence>
<feature type="transmembrane region" description="Helical" evidence="7">
    <location>
        <begin position="365"/>
        <end position="385"/>
    </location>
</feature>
<evidence type="ECO:0000313" key="9">
    <source>
        <dbReference type="EMBL" id="NGM80813.1"/>
    </source>
</evidence>
<dbReference type="InterPro" id="IPR050171">
    <property type="entry name" value="MFS_Transporters"/>
</dbReference>
<sequence length="405" mass="43048">MDISNTVEVPRQSFTRLAVVLFFMEWVRGAFLVAYLPAYALEGGGLSSSIVGIAVSVHYLTDSLIKGFTGYLLDRFSGRKVLHGGFALSLIGLLLMATTHDAWILLAASACLGAGFSPVWIICMSQIREENRAQQAGILYAYWMAGLGLGPVTLNLVMGWGLSISLFIIGLFFAAGWIMAAALTLDDTALVKRPEFTVNQQFAALWDKVKKGGFLVPGMVLQTTAGGILAPFLTSFAVKHVGLSHSQLSIVLLMGGAGVIALLVPMGKWFDHIGGRWFLVLGFGIFSAALFGLTSISSFTGAMGFSLLLGCAYAALLPSWNALMACYIPEDSVGTSWGLLFSIEGLGVVIGPLIGGWLASAGNELLPFQVSACMFGLISVVYLLSPSRLFAPKERSASKSMISSS</sequence>
<dbReference type="RefSeq" id="WP_165093154.1">
    <property type="nucleotide sequence ID" value="NZ_JAAKGU010000001.1"/>
</dbReference>
<proteinExistence type="predicted"/>
<feature type="transmembrane region" description="Helical" evidence="7">
    <location>
        <begin position="81"/>
        <end position="97"/>
    </location>
</feature>
<feature type="transmembrane region" description="Helical" evidence="7">
    <location>
        <begin position="277"/>
        <end position="299"/>
    </location>
</feature>
<feature type="transmembrane region" description="Helical" evidence="7">
    <location>
        <begin position="103"/>
        <end position="125"/>
    </location>
</feature>
<dbReference type="InterPro" id="IPR020846">
    <property type="entry name" value="MFS_dom"/>
</dbReference>
<organism evidence="9 10">
    <name type="scientific">Paenibacillus apii</name>
    <dbReference type="NCBI Taxonomy" id="1850370"/>
    <lineage>
        <taxon>Bacteria</taxon>
        <taxon>Bacillati</taxon>
        <taxon>Bacillota</taxon>
        <taxon>Bacilli</taxon>
        <taxon>Bacillales</taxon>
        <taxon>Paenibacillaceae</taxon>
        <taxon>Paenibacillus</taxon>
    </lineage>
</organism>
<feature type="transmembrane region" description="Helical" evidence="7">
    <location>
        <begin position="164"/>
        <end position="185"/>
    </location>
</feature>
<dbReference type="Proteomes" id="UP000480151">
    <property type="component" value="Unassembled WGS sequence"/>
</dbReference>
<dbReference type="GO" id="GO:0005886">
    <property type="term" value="C:plasma membrane"/>
    <property type="evidence" value="ECO:0007669"/>
    <property type="project" value="UniProtKB-SubCell"/>
</dbReference>
<dbReference type="PANTHER" id="PTHR23517">
    <property type="entry name" value="RESISTANCE PROTEIN MDTM, PUTATIVE-RELATED-RELATED"/>
    <property type="match status" value="1"/>
</dbReference>
<dbReference type="InterPro" id="IPR011701">
    <property type="entry name" value="MFS"/>
</dbReference>
<name>A0A6M1PFU5_9BACL</name>
<dbReference type="SUPFAM" id="SSF103473">
    <property type="entry name" value="MFS general substrate transporter"/>
    <property type="match status" value="1"/>
</dbReference>
<keyword evidence="4 7" id="KW-0812">Transmembrane</keyword>
<feature type="transmembrane region" description="Helical" evidence="7">
    <location>
        <begin position="44"/>
        <end position="61"/>
    </location>
</feature>
<evidence type="ECO:0000313" key="10">
    <source>
        <dbReference type="Proteomes" id="UP000480151"/>
    </source>
</evidence>
<comment type="caution">
    <text evidence="9">The sequence shown here is derived from an EMBL/GenBank/DDBJ whole genome shotgun (WGS) entry which is preliminary data.</text>
</comment>
<feature type="domain" description="Major facilitator superfamily (MFS) profile" evidence="8">
    <location>
        <begin position="14"/>
        <end position="388"/>
    </location>
</feature>
<protein>
    <submittedName>
        <fullName evidence="9">MFS transporter</fullName>
    </submittedName>
</protein>
<evidence type="ECO:0000256" key="3">
    <source>
        <dbReference type="ARBA" id="ARBA00022475"/>
    </source>
</evidence>
<accession>A0A6M1PFU5</accession>
<keyword evidence="2" id="KW-0813">Transport</keyword>
<gene>
    <name evidence="9" type="ORF">G5B47_00145</name>
</gene>
<dbReference type="Gene3D" id="1.20.1250.20">
    <property type="entry name" value="MFS general substrate transporter like domains"/>
    <property type="match status" value="2"/>
</dbReference>
<dbReference type="AlphaFoldDB" id="A0A6M1PFU5"/>
<feature type="transmembrane region" description="Helical" evidence="7">
    <location>
        <begin position="339"/>
        <end position="359"/>
    </location>
</feature>
<keyword evidence="5 7" id="KW-1133">Transmembrane helix</keyword>
<evidence type="ECO:0000256" key="1">
    <source>
        <dbReference type="ARBA" id="ARBA00004651"/>
    </source>
</evidence>
<evidence type="ECO:0000259" key="8">
    <source>
        <dbReference type="PROSITE" id="PS50850"/>
    </source>
</evidence>